<protein>
    <recommendedName>
        <fullName evidence="4">DsrE/DsrF/DsrH-like protein</fullName>
    </recommendedName>
</protein>
<dbReference type="AlphaFoldDB" id="A0A4R6GL97"/>
<keyword evidence="1" id="KW-0732">Signal</keyword>
<dbReference type="OrthoDB" id="7361822at2"/>
<dbReference type="SUPFAM" id="SSF75169">
    <property type="entry name" value="DsrEFH-like"/>
    <property type="match status" value="1"/>
</dbReference>
<dbReference type="Gene3D" id="3.40.1260.10">
    <property type="entry name" value="DsrEFH-like"/>
    <property type="match status" value="1"/>
</dbReference>
<comment type="caution">
    <text evidence="2">The sequence shown here is derived from an EMBL/GenBank/DDBJ whole genome shotgun (WGS) entry which is preliminary data.</text>
</comment>
<dbReference type="Proteomes" id="UP000295150">
    <property type="component" value="Unassembled WGS sequence"/>
</dbReference>
<organism evidence="2 3">
    <name type="scientific">Halomonas ventosae</name>
    <dbReference type="NCBI Taxonomy" id="229007"/>
    <lineage>
        <taxon>Bacteria</taxon>
        <taxon>Pseudomonadati</taxon>
        <taxon>Pseudomonadota</taxon>
        <taxon>Gammaproteobacteria</taxon>
        <taxon>Oceanospirillales</taxon>
        <taxon>Halomonadaceae</taxon>
        <taxon>Halomonas</taxon>
    </lineage>
</organism>
<reference evidence="2 3" key="1">
    <citation type="submission" date="2019-03" db="EMBL/GenBank/DDBJ databases">
        <title>Freshwater and sediment microbial communities from various areas in North America, analyzing microbe dynamics in response to fracking.</title>
        <authorList>
            <person name="Lamendella R."/>
        </authorList>
    </citation>
    <scope>NUCLEOTIDE SEQUENCE [LARGE SCALE GENOMIC DNA]</scope>
    <source>
        <strain evidence="2 3">1_TX</strain>
    </source>
</reference>
<dbReference type="EMBL" id="SNWH01000038">
    <property type="protein sequence ID" value="TDN95921.1"/>
    <property type="molecule type" value="Genomic_DNA"/>
</dbReference>
<evidence type="ECO:0008006" key="4">
    <source>
        <dbReference type="Google" id="ProtNLM"/>
    </source>
</evidence>
<feature type="chain" id="PRO_5020772694" description="DsrE/DsrF/DsrH-like protein" evidence="1">
    <location>
        <begin position="25"/>
        <end position="162"/>
    </location>
</feature>
<keyword evidence="3" id="KW-1185">Reference proteome</keyword>
<evidence type="ECO:0000313" key="2">
    <source>
        <dbReference type="EMBL" id="TDN95921.1"/>
    </source>
</evidence>
<evidence type="ECO:0000313" key="3">
    <source>
        <dbReference type="Proteomes" id="UP000295150"/>
    </source>
</evidence>
<accession>A0A4R6GL97</accession>
<dbReference type="RefSeq" id="WP_133484429.1">
    <property type="nucleotide sequence ID" value="NZ_SNWH01000038.1"/>
</dbReference>
<gene>
    <name evidence="2" type="ORF">DFO68_13810</name>
</gene>
<dbReference type="InterPro" id="IPR027396">
    <property type="entry name" value="DsrEFH-like"/>
</dbReference>
<evidence type="ECO:0000256" key="1">
    <source>
        <dbReference type="SAM" id="SignalP"/>
    </source>
</evidence>
<proteinExistence type="predicted"/>
<feature type="signal peptide" evidence="1">
    <location>
        <begin position="1"/>
        <end position="24"/>
    </location>
</feature>
<name>A0A4R6GL97_9GAMM</name>
<sequence length="162" mass="16785">MTITKTLTLAAAAATIGLSGTALANSHGGEAEGGKAMDDKALVILTSDSLQTQGMAMILSNAMQQQGTDLNILLCDAAGHLAVQGYESAEPFKTPAMSEVNQMTPEVILGKLIDNGAQVDVCAIYLPNSEYQEADLLEGVGVAAPGPIAKMMRDPSIPVYSF</sequence>